<evidence type="ECO:0008006" key="4">
    <source>
        <dbReference type="Google" id="ProtNLM"/>
    </source>
</evidence>
<feature type="transmembrane region" description="Helical" evidence="1">
    <location>
        <begin position="468"/>
        <end position="485"/>
    </location>
</feature>
<feature type="transmembrane region" description="Helical" evidence="1">
    <location>
        <begin position="325"/>
        <end position="351"/>
    </location>
</feature>
<keyword evidence="3" id="KW-1185">Reference proteome</keyword>
<dbReference type="Proteomes" id="UP000622580">
    <property type="component" value="Unassembled WGS sequence"/>
</dbReference>
<comment type="caution">
    <text evidence="2">The sequence shown here is derived from an EMBL/GenBank/DDBJ whole genome shotgun (WGS) entry which is preliminary data.</text>
</comment>
<evidence type="ECO:0000313" key="2">
    <source>
        <dbReference type="EMBL" id="MBR7621330.1"/>
    </source>
</evidence>
<feature type="transmembrane region" description="Helical" evidence="1">
    <location>
        <begin position="298"/>
        <end position="319"/>
    </location>
</feature>
<keyword evidence="1" id="KW-1133">Transmembrane helix</keyword>
<keyword evidence="1" id="KW-0812">Transmembrane</keyword>
<gene>
    <name evidence="2" type="ORF">JKL49_18195</name>
</gene>
<feature type="transmembrane region" description="Helical" evidence="1">
    <location>
        <begin position="404"/>
        <end position="424"/>
    </location>
</feature>
<feature type="transmembrane region" description="Helical" evidence="1">
    <location>
        <begin position="230"/>
        <end position="250"/>
    </location>
</feature>
<dbReference type="EMBL" id="JAGSGD010000001">
    <property type="protein sequence ID" value="MBR7621330.1"/>
    <property type="molecule type" value="Genomic_DNA"/>
</dbReference>
<evidence type="ECO:0000256" key="1">
    <source>
        <dbReference type="SAM" id="Phobius"/>
    </source>
</evidence>
<feature type="transmembrane region" description="Helical" evidence="1">
    <location>
        <begin position="377"/>
        <end position="398"/>
    </location>
</feature>
<feature type="transmembrane region" description="Helical" evidence="1">
    <location>
        <begin position="169"/>
        <end position="188"/>
    </location>
</feature>
<dbReference type="AlphaFoldDB" id="A0A941HYD7"/>
<feature type="transmembrane region" description="Helical" evidence="1">
    <location>
        <begin position="133"/>
        <end position="162"/>
    </location>
</feature>
<feature type="transmembrane region" description="Helical" evidence="1">
    <location>
        <begin position="445"/>
        <end position="462"/>
    </location>
</feature>
<organism evidence="2 3">
    <name type="scientific">Phenylobacterium glaciei</name>
    <dbReference type="NCBI Taxonomy" id="2803784"/>
    <lineage>
        <taxon>Bacteria</taxon>
        <taxon>Pseudomonadati</taxon>
        <taxon>Pseudomonadota</taxon>
        <taxon>Alphaproteobacteria</taxon>
        <taxon>Caulobacterales</taxon>
        <taxon>Caulobacteraceae</taxon>
        <taxon>Phenylobacterium</taxon>
    </lineage>
</organism>
<protein>
    <recommendedName>
        <fullName evidence="4">Permease</fullName>
    </recommendedName>
</protein>
<feature type="transmembrane region" description="Helical" evidence="1">
    <location>
        <begin position="20"/>
        <end position="41"/>
    </location>
</feature>
<evidence type="ECO:0000313" key="3">
    <source>
        <dbReference type="Proteomes" id="UP000622580"/>
    </source>
</evidence>
<sequence length="498" mass="51475">MRLGWRTLLARRGENRRGGWIALISVGLVALFGGVPIGLMLRRVEVGISPTGILLADAVLAVIFSLMLSQTLSAAADVLYDRGDLDLLFSSPIDPRKVLTVRFAAIALNLFLVFSAFLGPFLIPIALIGHPPWLSAFLVLASVAIAATACGLVVAMAMFAAIGPRRTRTIAQVASALIGAGFFLVTQARNIFGQAAGSIWTDLMAAAADPRFAPPAAAALPLRALLGDPVAVLILLAVALAMFAGVNLWLGARFAADSAAAGGAEASAVKASTRRVAFTGGAFAATIRKELRLMSRDAALMSQVMLRVLYLLPLAFLLVRNAGSHMLVALPGGAAALTFVAGQVAASLAWITVSAEDAPDLIACAPTPIATARQAKLTAAFIPVAILLAPILVVLTALEPGVGLAAAAGCTAATLANGLINIWYQRPAKRSEFRRRRGSSWFSTLAELVVGASLAGATGLAAAGQPWAVIPALVAAILLLAIRRTDAQIAQALRVAAR</sequence>
<name>A0A941HYD7_9CAUL</name>
<keyword evidence="1" id="KW-0472">Membrane</keyword>
<feature type="transmembrane region" description="Helical" evidence="1">
    <location>
        <begin position="101"/>
        <end position="127"/>
    </location>
</feature>
<feature type="transmembrane region" description="Helical" evidence="1">
    <location>
        <begin position="53"/>
        <end position="80"/>
    </location>
</feature>
<proteinExistence type="predicted"/>
<accession>A0A941HYD7</accession>
<reference evidence="2" key="1">
    <citation type="submission" date="2021-04" db="EMBL/GenBank/DDBJ databases">
        <title>Draft genome assembly of strain Phenylobacterium sp. 20VBR1 using MiniION and Illumina platforms.</title>
        <authorList>
            <person name="Thomas F.A."/>
            <person name="Krishnan K.P."/>
            <person name="Sinha R.K."/>
        </authorList>
    </citation>
    <scope>NUCLEOTIDE SEQUENCE</scope>
    <source>
        <strain evidence="2">20VBR1</strain>
    </source>
</reference>